<dbReference type="OrthoDB" id="5292580at2"/>
<dbReference type="InterPro" id="IPR025245">
    <property type="entry name" value="DUF4197"/>
</dbReference>
<dbReference type="Pfam" id="PF13852">
    <property type="entry name" value="DUF4197"/>
    <property type="match status" value="1"/>
</dbReference>
<protein>
    <submittedName>
        <fullName evidence="1">Uncharacterized protein DUF4197</fullName>
    </submittedName>
</protein>
<keyword evidence="2" id="KW-1185">Reference proteome</keyword>
<dbReference type="PROSITE" id="PS51257">
    <property type="entry name" value="PROKAR_LIPOPROTEIN"/>
    <property type="match status" value="1"/>
</dbReference>
<accession>A0A2W7NJ52</accession>
<dbReference type="Proteomes" id="UP000249239">
    <property type="component" value="Unassembled WGS sequence"/>
</dbReference>
<proteinExistence type="predicted"/>
<dbReference type="RefSeq" id="WP_111444017.1">
    <property type="nucleotide sequence ID" value="NZ_QKZK01000002.1"/>
</dbReference>
<dbReference type="AlphaFoldDB" id="A0A2W7NJ52"/>
<reference evidence="1 2" key="1">
    <citation type="submission" date="2018-06" db="EMBL/GenBank/DDBJ databases">
        <title>Genomic Encyclopedia of Archaeal and Bacterial Type Strains, Phase II (KMG-II): from individual species to whole genera.</title>
        <authorList>
            <person name="Goeker M."/>
        </authorList>
    </citation>
    <scope>NUCLEOTIDE SEQUENCE [LARGE SCALE GENOMIC DNA]</scope>
    <source>
        <strain evidence="1 2">DSM 6779</strain>
    </source>
</reference>
<dbReference type="EMBL" id="QKZK01000002">
    <property type="protein sequence ID" value="PZX20278.1"/>
    <property type="molecule type" value="Genomic_DNA"/>
</dbReference>
<evidence type="ECO:0000313" key="2">
    <source>
        <dbReference type="Proteomes" id="UP000249239"/>
    </source>
</evidence>
<gene>
    <name evidence="1" type="ORF">LX69_00275</name>
</gene>
<organism evidence="1 2">
    <name type="scientific">Breznakibacter xylanolyticus</name>
    <dbReference type="NCBI Taxonomy" id="990"/>
    <lineage>
        <taxon>Bacteria</taxon>
        <taxon>Pseudomonadati</taxon>
        <taxon>Bacteroidota</taxon>
        <taxon>Bacteroidia</taxon>
        <taxon>Marinilabiliales</taxon>
        <taxon>Marinilabiliaceae</taxon>
        <taxon>Breznakibacter</taxon>
    </lineage>
</organism>
<name>A0A2W7NJ52_9BACT</name>
<comment type="caution">
    <text evidence="1">The sequence shown here is derived from an EMBL/GenBank/DDBJ whole genome shotgun (WGS) entry which is preliminary data.</text>
</comment>
<evidence type="ECO:0000313" key="1">
    <source>
        <dbReference type="EMBL" id="PZX20278.1"/>
    </source>
</evidence>
<sequence>MKKLIFPLLFSSAFLFSSCDELSDILGESGDSLTEAQVVSGLKSALEVGTNSAVSYLGVQDGYYGNDLYKILLPDEASVIVENIGKIPGGELLLNNVILGINRAAEDAAKEAGPIFVESITSMSIADGWTILNGDNHAATTYLKNTTNSQLVDLYAPKINASLGKDLLGSGITVANTWSQLTSAWNSFVNINNVLPLTTKYNPVSTDLGAYLTQKALDGMYLKISVEEEKIREDPLARVNDILQKVFGSLDK</sequence>